<evidence type="ECO:0000313" key="7">
    <source>
        <dbReference type="Proteomes" id="UP000694865"/>
    </source>
</evidence>
<dbReference type="Proteomes" id="UP000694865">
    <property type="component" value="Unplaced"/>
</dbReference>
<keyword evidence="4 5" id="KW-0472">Membrane</keyword>
<keyword evidence="5" id="KW-0813">Transport</keyword>
<evidence type="ECO:0000256" key="1">
    <source>
        <dbReference type="ARBA" id="ARBA00004141"/>
    </source>
</evidence>
<dbReference type="InterPro" id="IPR007273">
    <property type="entry name" value="SCAMP"/>
</dbReference>
<evidence type="ECO:0000256" key="2">
    <source>
        <dbReference type="ARBA" id="ARBA00022692"/>
    </source>
</evidence>
<organism evidence="7 8">
    <name type="scientific">Saccoglossus kowalevskii</name>
    <name type="common">Acorn worm</name>
    <dbReference type="NCBI Taxonomy" id="10224"/>
    <lineage>
        <taxon>Eukaryota</taxon>
        <taxon>Metazoa</taxon>
        <taxon>Hemichordata</taxon>
        <taxon>Enteropneusta</taxon>
        <taxon>Harrimaniidae</taxon>
        <taxon>Saccoglossus</taxon>
    </lineage>
</organism>
<feature type="transmembrane region" description="Helical" evidence="5">
    <location>
        <begin position="280"/>
        <end position="304"/>
    </location>
</feature>
<proteinExistence type="inferred from homology"/>
<feature type="compositionally biased region" description="Pro residues" evidence="6">
    <location>
        <begin position="83"/>
        <end position="94"/>
    </location>
</feature>
<evidence type="ECO:0000256" key="3">
    <source>
        <dbReference type="ARBA" id="ARBA00022989"/>
    </source>
</evidence>
<dbReference type="GeneID" id="100367959"/>
<feature type="transmembrane region" description="Helical" evidence="5">
    <location>
        <begin position="164"/>
        <end position="190"/>
    </location>
</feature>
<reference evidence="8" key="1">
    <citation type="submission" date="2025-08" db="UniProtKB">
        <authorList>
            <consortium name="RefSeq"/>
        </authorList>
    </citation>
    <scope>IDENTIFICATION</scope>
    <source>
        <tissue evidence="8">Testes</tissue>
    </source>
</reference>
<gene>
    <name evidence="8" type="primary">LOC100367959</name>
</gene>
<name>A0ABM0LWE0_SACKO</name>
<feature type="transmembrane region" description="Helical" evidence="5">
    <location>
        <begin position="196"/>
        <end position="215"/>
    </location>
</feature>
<keyword evidence="7" id="KW-1185">Reference proteome</keyword>
<dbReference type="PANTHER" id="PTHR10687:SF2">
    <property type="entry name" value="SECRETORY CARRIER-ASSOCIATED MEMBRANE PROTEIN"/>
    <property type="match status" value="1"/>
</dbReference>
<keyword evidence="3 5" id="KW-1133">Transmembrane helix</keyword>
<dbReference type="Pfam" id="PF04144">
    <property type="entry name" value="SCAMP"/>
    <property type="match status" value="1"/>
</dbReference>
<evidence type="ECO:0000256" key="6">
    <source>
        <dbReference type="SAM" id="MobiDB-lite"/>
    </source>
</evidence>
<keyword evidence="2 5" id="KW-0812">Transmembrane</keyword>
<comment type="subcellular location">
    <subcellularLocation>
        <location evidence="1 5">Membrane</location>
        <topology evidence="1 5">Multi-pass membrane protein</topology>
    </subcellularLocation>
</comment>
<evidence type="ECO:0000256" key="5">
    <source>
        <dbReference type="RuleBase" id="RU363122"/>
    </source>
</evidence>
<feature type="compositionally biased region" description="Polar residues" evidence="6">
    <location>
        <begin position="20"/>
        <end position="31"/>
    </location>
</feature>
<feature type="region of interest" description="Disordered" evidence="6">
    <location>
        <begin position="1"/>
        <end position="96"/>
    </location>
</feature>
<sequence>MSEYDNNPFADPEAAANPWQDPSVQQATTGQRGLEEFNPFAEKPIPPPPTHPTSGVKTTPVVPPPRRPDPSPAVMRPTEEPPAYTPSPAQPPPAQEDLLRRQEELERKAAELQRRENEMKNLNYNPRANNWPPLPAMFPVGPCFYQDFAVDIPLEFQRTVKMCYYLWMFYVCVLFLNFLGALACFCVGGSECGITFGLSIVYLLLFSPCAFVCWYRPVYKAFRSDSSFNFFLFFFIFFFQICVNVLQAIGIPGWGTCGWILAFDLIGEGTSGEEDDVGQIVVGVIVMFVGVLFTGLAIIGAILLKKVHSMYRTTGASFAKAQQEFASNVATNQAVQTATTSAMKGAVSGAMSGGTAPSGNRM</sequence>
<evidence type="ECO:0000256" key="4">
    <source>
        <dbReference type="ARBA" id="ARBA00023136"/>
    </source>
</evidence>
<feature type="transmembrane region" description="Helical" evidence="5">
    <location>
        <begin position="227"/>
        <end position="249"/>
    </location>
</feature>
<accession>A0ABM0LWE0</accession>
<dbReference type="RefSeq" id="XP_006812081.1">
    <property type="nucleotide sequence ID" value="XM_006812018.1"/>
</dbReference>
<comment type="similarity">
    <text evidence="5">Belongs to the SCAMP family.</text>
</comment>
<protein>
    <recommendedName>
        <fullName evidence="5">Secretory carrier-associated membrane protein</fullName>
        <shortName evidence="5">Secretory carrier membrane protein</shortName>
    </recommendedName>
</protein>
<dbReference type="PANTHER" id="PTHR10687">
    <property type="entry name" value="SECRETORY CARRIER-ASSOCIATED MEMBRANE PROTEIN SCAMP"/>
    <property type="match status" value="1"/>
</dbReference>
<evidence type="ECO:0000313" key="8">
    <source>
        <dbReference type="RefSeq" id="XP_006812081.1"/>
    </source>
</evidence>